<reference evidence="2 3" key="1">
    <citation type="submission" date="2015-03" db="EMBL/GenBank/DDBJ databases">
        <authorList>
            <consortium name="Pathogen Informatics"/>
            <person name="Murphy D."/>
        </authorList>
    </citation>
    <scope>NUCLEOTIDE SEQUENCE [LARGE SCALE GENOMIC DNA]</scope>
    <source>
        <strain evidence="2 3">3400/83</strain>
    </source>
</reference>
<sequence>MIDYRLSEVEVEKLAGITLNSWAERIAAGGEIPRPTLKLEDKQRTRPAWMNAYNERKENAVNSKSAGQGEDIDN</sequence>
<evidence type="ECO:0000313" key="2">
    <source>
        <dbReference type="EMBL" id="CFQ87848.1"/>
    </source>
</evidence>
<feature type="region of interest" description="Disordered" evidence="1">
    <location>
        <begin position="55"/>
        <end position="74"/>
    </location>
</feature>
<accession>A0AAI9ELM3</accession>
<organism evidence="2 3">
    <name type="scientific">Yersinia frederiksenii</name>
    <dbReference type="NCBI Taxonomy" id="29484"/>
    <lineage>
        <taxon>Bacteria</taxon>
        <taxon>Pseudomonadati</taxon>
        <taxon>Pseudomonadota</taxon>
        <taxon>Gammaproteobacteria</taxon>
        <taxon>Enterobacterales</taxon>
        <taxon>Yersiniaceae</taxon>
        <taxon>Yersinia</taxon>
    </lineage>
</organism>
<dbReference type="AlphaFoldDB" id="A0AAI9ELM3"/>
<dbReference type="EMBL" id="CGCB01000002">
    <property type="protein sequence ID" value="CFQ87848.1"/>
    <property type="molecule type" value="Genomic_DNA"/>
</dbReference>
<comment type="caution">
    <text evidence="2">The sequence shown here is derived from an EMBL/GenBank/DDBJ whole genome shotgun (WGS) entry which is preliminary data.</text>
</comment>
<dbReference type="Proteomes" id="UP000046784">
    <property type="component" value="Unassembled WGS sequence"/>
</dbReference>
<protein>
    <submittedName>
        <fullName evidence="2">Uncharacterized protein</fullName>
    </submittedName>
</protein>
<proteinExistence type="predicted"/>
<name>A0AAI9ELM3_YERFR</name>
<evidence type="ECO:0000256" key="1">
    <source>
        <dbReference type="SAM" id="MobiDB-lite"/>
    </source>
</evidence>
<gene>
    <name evidence="2" type="ORF">ERS008524_00586</name>
</gene>
<evidence type="ECO:0000313" key="3">
    <source>
        <dbReference type="Proteomes" id="UP000046784"/>
    </source>
</evidence>